<dbReference type="EMBL" id="CP002394">
    <property type="protein sequence ID" value="ADU30947.1"/>
    <property type="molecule type" value="Genomic_DNA"/>
</dbReference>
<evidence type="ECO:0000259" key="5">
    <source>
        <dbReference type="Pfam" id="PF04101"/>
    </source>
</evidence>
<feature type="domain" description="Diacylglycerol glucosyltransferase N-terminal" evidence="6">
    <location>
        <begin position="16"/>
        <end position="174"/>
    </location>
</feature>
<evidence type="ECO:0000256" key="4">
    <source>
        <dbReference type="ARBA" id="ARBA00022679"/>
    </source>
</evidence>
<dbReference type="GO" id="GO:0009247">
    <property type="term" value="P:glycolipid biosynthetic process"/>
    <property type="evidence" value="ECO:0007669"/>
    <property type="project" value="InterPro"/>
</dbReference>
<protein>
    <submittedName>
        <fullName evidence="7">Monogalactosyldiacylglycerol synthase</fullName>
    </submittedName>
</protein>
<name>E6TVD0_EVAC2</name>
<dbReference type="SUPFAM" id="SSF53756">
    <property type="entry name" value="UDP-Glycosyltransferase/glycogen phosphorylase"/>
    <property type="match status" value="1"/>
</dbReference>
<evidence type="ECO:0000256" key="3">
    <source>
        <dbReference type="ARBA" id="ARBA00022676"/>
    </source>
</evidence>
<sequence>MPKRMVIFSISVGHGHHQVSRAIKEEWEDRGYEAEIVDIFSYMKNSHASLIRQAYFNCINRLPKLWDWTYHVTNLSYTPIMLSACYYFLWKSLYLYCKERKFDVIVTTHPLATQVGLFIKKKQFNRPKVFAVLTDFSTHKMSISKGLDAMFIAEKSELLTIKRNGIPVYSYGIPLIKRWDESRPRETLRRVLKLPDNQYVIVVSGGGEGYYCKKLIMELLNNNDIPAHVIWFMGKSVNKCPEPLTLTNGTTIRFLPFCENYSEYVKAADFFISKPGGVSMAEAIRWKIPTGILSPLPGQEKVNQTVLVKYPNIVVLNSKTVLSKIIEELNSEETKATFVEPSRTKIIDKLIEHIQLAGEECEKEETKKGFSAIFSKKQWSS</sequence>
<dbReference type="STRING" id="649639.Bcell_2692"/>
<reference evidence="7" key="1">
    <citation type="submission" date="2010-12" db="EMBL/GenBank/DDBJ databases">
        <title>Complete sequence of Bacillus cellulosilyticus DSM 2522.</title>
        <authorList>
            <consortium name="US DOE Joint Genome Institute"/>
            <person name="Lucas S."/>
            <person name="Copeland A."/>
            <person name="Lapidus A."/>
            <person name="Cheng J.-F."/>
            <person name="Bruce D."/>
            <person name="Goodwin L."/>
            <person name="Pitluck S."/>
            <person name="Chertkov O."/>
            <person name="Detter J.C."/>
            <person name="Han C."/>
            <person name="Tapia R."/>
            <person name="Land M."/>
            <person name="Hauser L."/>
            <person name="Jeffries C."/>
            <person name="Kyrpides N."/>
            <person name="Ivanova N."/>
            <person name="Mikhailova N."/>
            <person name="Brumm P."/>
            <person name="Mead D."/>
            <person name="Woyke T."/>
        </authorList>
    </citation>
    <scope>NUCLEOTIDE SEQUENCE [LARGE SCALE GENOMIC DNA]</scope>
    <source>
        <strain evidence="7">DSM 2522</strain>
    </source>
</reference>
<dbReference type="AlphaFoldDB" id="E6TVD0"/>
<evidence type="ECO:0000256" key="1">
    <source>
        <dbReference type="ARBA" id="ARBA00004370"/>
    </source>
</evidence>
<evidence type="ECO:0000259" key="6">
    <source>
        <dbReference type="Pfam" id="PF06925"/>
    </source>
</evidence>
<organism evidence="7 8">
    <name type="scientific">Evansella cellulosilytica (strain ATCC 21833 / DSM 2522 / FERM P-1141 / JCM 9156 / N-4)</name>
    <name type="common">Bacillus cellulosilyticus</name>
    <dbReference type="NCBI Taxonomy" id="649639"/>
    <lineage>
        <taxon>Bacteria</taxon>
        <taxon>Bacillati</taxon>
        <taxon>Bacillota</taxon>
        <taxon>Bacilli</taxon>
        <taxon>Bacillales</taxon>
        <taxon>Bacillaceae</taxon>
        <taxon>Evansella</taxon>
    </lineage>
</organism>
<dbReference type="HOGENOM" id="CLU_028367_0_1_9"/>
<dbReference type="PANTHER" id="PTHR43025:SF3">
    <property type="entry name" value="MONOGALACTOSYLDIACYLGLYCEROL SYNTHASE 1, CHLOROPLASTIC"/>
    <property type="match status" value="1"/>
</dbReference>
<dbReference type="PANTHER" id="PTHR43025">
    <property type="entry name" value="MONOGALACTOSYLDIACYLGLYCEROL SYNTHASE"/>
    <property type="match status" value="1"/>
</dbReference>
<evidence type="ECO:0000256" key="2">
    <source>
        <dbReference type="ARBA" id="ARBA00006962"/>
    </source>
</evidence>
<comment type="similarity">
    <text evidence="2">Belongs to the glycosyltransferase 28 family.</text>
</comment>
<comment type="subcellular location">
    <subcellularLocation>
        <location evidence="1">Membrane</location>
    </subcellularLocation>
</comment>
<evidence type="ECO:0000313" key="8">
    <source>
        <dbReference type="Proteomes" id="UP000001401"/>
    </source>
</evidence>
<dbReference type="Pfam" id="PF06925">
    <property type="entry name" value="MGDG_synth"/>
    <property type="match status" value="1"/>
</dbReference>
<evidence type="ECO:0000313" key="7">
    <source>
        <dbReference type="EMBL" id="ADU30947.1"/>
    </source>
</evidence>
<keyword evidence="4" id="KW-0808">Transferase</keyword>
<dbReference type="InterPro" id="IPR050519">
    <property type="entry name" value="Glycosyltransf_28_UgtP"/>
</dbReference>
<dbReference type="RefSeq" id="WP_013489280.1">
    <property type="nucleotide sequence ID" value="NC_014829.1"/>
</dbReference>
<dbReference type="Gene3D" id="3.40.50.2000">
    <property type="entry name" value="Glycogen Phosphorylase B"/>
    <property type="match status" value="1"/>
</dbReference>
<dbReference type="GO" id="GO:0016020">
    <property type="term" value="C:membrane"/>
    <property type="evidence" value="ECO:0007669"/>
    <property type="project" value="UniProtKB-SubCell"/>
</dbReference>
<dbReference type="InterPro" id="IPR007235">
    <property type="entry name" value="Glyco_trans_28_C"/>
</dbReference>
<feature type="domain" description="Glycosyl transferase family 28 C-terminal" evidence="5">
    <location>
        <begin position="222"/>
        <end position="337"/>
    </location>
</feature>
<gene>
    <name evidence="7" type="ordered locus">Bcell_2692</name>
</gene>
<dbReference type="GO" id="GO:0016758">
    <property type="term" value="F:hexosyltransferase activity"/>
    <property type="evidence" value="ECO:0007669"/>
    <property type="project" value="InterPro"/>
</dbReference>
<dbReference type="eggNOG" id="COG0707">
    <property type="taxonomic scope" value="Bacteria"/>
</dbReference>
<keyword evidence="3" id="KW-0328">Glycosyltransferase</keyword>
<proteinExistence type="inferred from homology"/>
<dbReference type="Proteomes" id="UP000001401">
    <property type="component" value="Chromosome"/>
</dbReference>
<keyword evidence="8" id="KW-1185">Reference proteome</keyword>
<dbReference type="InterPro" id="IPR009695">
    <property type="entry name" value="Diacylglyc_glucosyltr_N"/>
</dbReference>
<accession>E6TVD0</accession>
<dbReference type="KEGG" id="bco:Bcell_2692"/>
<dbReference type="Pfam" id="PF04101">
    <property type="entry name" value="Glyco_tran_28_C"/>
    <property type="match status" value="1"/>
</dbReference>
<dbReference type="OrthoDB" id="9815663at2"/>